<evidence type="ECO:0000313" key="2">
    <source>
        <dbReference type="Proteomes" id="UP000231901"/>
    </source>
</evidence>
<organism evidence="1 2">
    <name type="scientific">Dickeya fangzhongdai</name>
    <dbReference type="NCBI Taxonomy" id="1778540"/>
    <lineage>
        <taxon>Bacteria</taxon>
        <taxon>Pseudomonadati</taxon>
        <taxon>Pseudomonadota</taxon>
        <taxon>Gammaproteobacteria</taxon>
        <taxon>Enterobacterales</taxon>
        <taxon>Pectobacteriaceae</taxon>
        <taxon>Dickeya</taxon>
    </lineage>
</organism>
<dbReference type="EMBL" id="CP025003">
    <property type="protein sequence ID" value="ATZ95540.1"/>
    <property type="molecule type" value="Genomic_DNA"/>
</dbReference>
<keyword evidence="2" id="KW-1185">Reference proteome</keyword>
<protein>
    <submittedName>
        <fullName evidence="1">Uncharacterized protein</fullName>
    </submittedName>
</protein>
<dbReference type="KEGG" id="dfn:CVE23_17115"/>
<dbReference type="GeneID" id="66566039"/>
<reference evidence="2" key="1">
    <citation type="journal article" date="2018" name="Genome Announc.">
        <title>Complete genome sequence of a Dickeya fangzhongdai type strain causing bleeding canker of pear tree trunks.</title>
        <authorList>
            <person name="Zhao Y."/>
            <person name="Tian Y."/>
            <person name="Li X."/>
            <person name="Hu B."/>
        </authorList>
    </citation>
    <scope>NUCLEOTIDE SEQUENCE [LARGE SCALE GENOMIC DNA]</scope>
    <source>
        <strain evidence="2">DSM 101947</strain>
    </source>
</reference>
<dbReference type="Proteomes" id="UP000231901">
    <property type="component" value="Chromosome"/>
</dbReference>
<accession>A0A2K8QS26</accession>
<dbReference type="KEGG" id="ced:LH89_17800"/>
<gene>
    <name evidence="1" type="ORF">CVE23_17115</name>
</gene>
<proteinExistence type="predicted"/>
<dbReference type="RefSeq" id="WP_038666480.1">
    <property type="nucleotide sequence ID" value="NZ_BMJF01000015.1"/>
</dbReference>
<name>A0A2K8QS26_9GAMM</name>
<dbReference type="OrthoDB" id="6428734at2"/>
<dbReference type="AlphaFoldDB" id="A0A2K8QS26"/>
<evidence type="ECO:0000313" key="1">
    <source>
        <dbReference type="EMBL" id="ATZ95540.1"/>
    </source>
</evidence>
<sequence>MSYIDTIKHELVGFLNGLPIYHPLEEVTDSPWGADDFSCTPDNLIIGGGAGEHPALVIHQLGALVASYLLLCLQKHNEFFPEQPDPLPAISVDRLYEMAERQRSLEFCGWSMNHVKEFVDLARSPLHPNPLSELGVAEEWVEHSIGEFVYYSLPELNPLDAKIARLPGMGSWFPGYWMCNVTCPPPNYVKTRKQSLLSGSFQDHGFFRWDYRYPPEE</sequence>